<dbReference type="EMBL" id="JACETU010000003">
    <property type="protein sequence ID" value="KAF7433087.1"/>
    <property type="molecule type" value="Genomic_DNA"/>
</dbReference>
<feature type="domain" description="Amidohydrolase-related" evidence="1">
    <location>
        <begin position="136"/>
        <end position="483"/>
    </location>
</feature>
<dbReference type="InterPro" id="IPR011059">
    <property type="entry name" value="Metal-dep_hydrolase_composite"/>
</dbReference>
<reference evidence="2" key="1">
    <citation type="submission" date="2019-07" db="EMBL/GenBank/DDBJ databases">
        <authorList>
            <person name="Palmer J.M."/>
        </authorList>
    </citation>
    <scope>NUCLEOTIDE SEQUENCE</scope>
    <source>
        <strain evidence="2">PC9</strain>
    </source>
</reference>
<dbReference type="GO" id="GO:0004038">
    <property type="term" value="F:allantoinase activity"/>
    <property type="evidence" value="ECO:0007669"/>
    <property type="project" value="TreeGrafter"/>
</dbReference>
<dbReference type="PANTHER" id="PTHR43668">
    <property type="entry name" value="ALLANTOINASE"/>
    <property type="match status" value="1"/>
</dbReference>
<dbReference type="SUPFAM" id="SSF51338">
    <property type="entry name" value="Composite domain of metallo-dependent hydrolases"/>
    <property type="match status" value="1"/>
</dbReference>
<evidence type="ECO:0000259" key="1">
    <source>
        <dbReference type="Pfam" id="PF01979"/>
    </source>
</evidence>
<evidence type="ECO:0000313" key="3">
    <source>
        <dbReference type="Proteomes" id="UP000623687"/>
    </source>
</evidence>
<dbReference type="GO" id="GO:0005737">
    <property type="term" value="C:cytoplasm"/>
    <property type="evidence" value="ECO:0007669"/>
    <property type="project" value="TreeGrafter"/>
</dbReference>
<dbReference type="Gene3D" id="3.20.20.140">
    <property type="entry name" value="Metal-dependent hydrolases"/>
    <property type="match status" value="2"/>
</dbReference>
<evidence type="ECO:0000313" key="2">
    <source>
        <dbReference type="EMBL" id="KAF7433087.1"/>
    </source>
</evidence>
<protein>
    <recommendedName>
        <fullName evidence="1">Amidohydrolase-related domain-containing protein</fullName>
    </recommendedName>
</protein>
<dbReference type="Proteomes" id="UP000623687">
    <property type="component" value="Unassembled WGS sequence"/>
</dbReference>
<dbReference type="VEuPathDB" id="FungiDB:PC9H_005035"/>
<dbReference type="OrthoDB" id="10258955at2759"/>
<dbReference type="InterPro" id="IPR006680">
    <property type="entry name" value="Amidohydro-rel"/>
</dbReference>
<keyword evidence="3" id="KW-1185">Reference proteome</keyword>
<dbReference type="GO" id="GO:0006145">
    <property type="term" value="P:purine nucleobase catabolic process"/>
    <property type="evidence" value="ECO:0007669"/>
    <property type="project" value="TreeGrafter"/>
</dbReference>
<gene>
    <name evidence="2" type="ORF">PC9H_005035</name>
</gene>
<organism evidence="2 3">
    <name type="scientific">Pleurotus ostreatus</name>
    <name type="common">Oyster mushroom</name>
    <name type="synonym">White-rot fungus</name>
    <dbReference type="NCBI Taxonomy" id="5322"/>
    <lineage>
        <taxon>Eukaryota</taxon>
        <taxon>Fungi</taxon>
        <taxon>Dikarya</taxon>
        <taxon>Basidiomycota</taxon>
        <taxon>Agaricomycotina</taxon>
        <taxon>Agaricomycetes</taxon>
        <taxon>Agaricomycetidae</taxon>
        <taxon>Agaricales</taxon>
        <taxon>Pleurotineae</taxon>
        <taxon>Pleurotaceae</taxon>
        <taxon>Pleurotus</taxon>
    </lineage>
</organism>
<dbReference type="InterPro" id="IPR032466">
    <property type="entry name" value="Metal_Hydrolase"/>
</dbReference>
<accession>A0A8H7DTY5</accession>
<dbReference type="AlphaFoldDB" id="A0A8H7DTY5"/>
<name>A0A8H7DTY5_PLEOS</name>
<dbReference type="Pfam" id="PF01979">
    <property type="entry name" value="Amidohydro_1"/>
    <property type="match status" value="1"/>
</dbReference>
<dbReference type="RefSeq" id="XP_036633114.1">
    <property type="nucleotide sequence ID" value="XM_036774612.1"/>
</dbReference>
<proteinExistence type="predicted"/>
<dbReference type="PANTHER" id="PTHR43668:SF5">
    <property type="entry name" value="AMIDOHYDROLASE 3 DOMAIN-CONTAINING PROTEIN"/>
    <property type="match status" value="1"/>
</dbReference>
<dbReference type="GeneID" id="59374853"/>
<comment type="caution">
    <text evidence="2">The sequence shown here is derived from an EMBL/GenBank/DDBJ whole genome shotgun (WGS) entry which is preliminary data.</text>
</comment>
<sequence length="945" mass="102596">MFENVKQTSLLLFFFAVAFVYLSHTLRSPTVNLDFVSISHSRGDINRALEFCDALNAPLDTVKDFSDRKRSDRYEHGTNATLIRNAVIWTGRDNGTEILRGSILLDNGIVWRLGSAYEHLIRDDDDVTIIDANGGWVTPGLVDIHSHAGIMSSPFTSGTNNAASPNGPIVPWLRSVDGFDTHDESFRLAVAGGVTTIQVTPANNNAMGGEAFMAKLRGTLDKTPTSMLIEPPCALNGTKPCKDFRWRHLKLACGEDLGSHGHRMDMIWALRAALHKARQLKTAQEAFCSKVEEGVWGGEDFPDDLQWQVLVDALRGGVKTTVHCHEVVDLDAIVRLSNEFGFPIHSFQGASEAYLIPSTLNNTWQSETVIALSATRHRSKRETYRGSEYAPRILANGGIPVAFKSDHPYSNSRYLLQEAQMAHYYGLPENLALLAVTSIPANAVGLTHRLGTLFEGADADVVLWDSHPLRLGATPLNVWIDGIAQFDEKVAGGEPKGSDKNVLPDPPNWDKETREALRWDGLPPLFPSKISTKVSFGRVKEVWTRSRRGEIEVLFPPSYPVEERLANVVVESGKIKCIGTALACLGSREASADIDLHGGSISPSFMSYGSALGLEEIASEPSTGNGLLYDAFVHDIPTILGDAGGVVRAMDALVFSTRNALVAYRSGVTLATSSPRKNVFAGRTPVIAGVSASFRTGFPHAMEQGAIVQTATALHISIGRASLFSSTDSVAVSEQMAGIRRLLMGWEDEKTETGLWFKRASEGVIPLVIEVHSADIMAALLIMKADIEDRKGSYMRMVFSGATEGHLLAKEISRAGVGVILTPSRPFPAAWEDRRILPGPPISNDTAVLKLVEAGVNVGIGVADAWAARNTRFDVALVAAESRGRITLRQAHALASTNLEKLLGVWPADEEHGDLVVYDGGSATDLSSKVVAVISQQRHHVELLF</sequence>
<dbReference type="SUPFAM" id="SSF51556">
    <property type="entry name" value="Metallo-dependent hydrolases"/>
    <property type="match status" value="1"/>
</dbReference>
<dbReference type="InterPro" id="IPR050138">
    <property type="entry name" value="DHOase/Allantoinase_Hydrolase"/>
</dbReference>